<keyword evidence="8" id="KW-0393">Immunoglobulin domain</keyword>
<keyword evidence="3 10" id="KW-0732">Signal</keyword>
<evidence type="ECO:0000256" key="2">
    <source>
        <dbReference type="ARBA" id="ARBA00022475"/>
    </source>
</evidence>
<feature type="domain" description="Ig-like" evidence="11">
    <location>
        <begin position="34"/>
        <end position="125"/>
    </location>
</feature>
<evidence type="ECO:0000259" key="11">
    <source>
        <dbReference type="PROSITE" id="PS50835"/>
    </source>
</evidence>
<keyword evidence="7" id="KW-0325">Glycoprotein</keyword>
<dbReference type="GO" id="GO:0043005">
    <property type="term" value="C:neuron projection"/>
    <property type="evidence" value="ECO:0007669"/>
    <property type="project" value="TreeGrafter"/>
</dbReference>
<protein>
    <recommendedName>
        <fullName evidence="11">Ig-like domain-containing protein</fullName>
    </recommendedName>
</protein>
<evidence type="ECO:0000256" key="7">
    <source>
        <dbReference type="ARBA" id="ARBA00023180"/>
    </source>
</evidence>
<evidence type="ECO:0000256" key="5">
    <source>
        <dbReference type="ARBA" id="ARBA00023136"/>
    </source>
</evidence>
<dbReference type="SMART" id="SM00408">
    <property type="entry name" value="IGc2"/>
    <property type="match status" value="3"/>
</dbReference>
<keyword evidence="4" id="KW-0677">Repeat</keyword>
<dbReference type="PANTHER" id="PTHR12231">
    <property type="entry name" value="CTX-RELATED TYPE I TRANSMEMBRANE PROTEIN"/>
    <property type="match status" value="1"/>
</dbReference>
<evidence type="ECO:0000256" key="8">
    <source>
        <dbReference type="ARBA" id="ARBA00023319"/>
    </source>
</evidence>
<evidence type="ECO:0000256" key="10">
    <source>
        <dbReference type="SAM" id="SignalP"/>
    </source>
</evidence>
<feature type="chain" id="PRO_5042956503" description="Ig-like domain-containing protein" evidence="10">
    <location>
        <begin position="18"/>
        <end position="424"/>
    </location>
</feature>
<dbReference type="InterPro" id="IPR003598">
    <property type="entry name" value="Ig_sub2"/>
</dbReference>
<evidence type="ECO:0000256" key="1">
    <source>
        <dbReference type="ARBA" id="ARBA00004236"/>
    </source>
</evidence>
<dbReference type="SUPFAM" id="SSF48726">
    <property type="entry name" value="Immunoglobulin"/>
    <property type="match status" value="3"/>
</dbReference>
<dbReference type="FunFam" id="2.60.40.10:FF:000032">
    <property type="entry name" value="palladin isoform X1"/>
    <property type="match status" value="1"/>
</dbReference>
<organism evidence="12 13">
    <name type="scientific">Patella caerulea</name>
    <name type="common">Rayed Mediterranean limpet</name>
    <dbReference type="NCBI Taxonomy" id="87958"/>
    <lineage>
        <taxon>Eukaryota</taxon>
        <taxon>Metazoa</taxon>
        <taxon>Spiralia</taxon>
        <taxon>Lophotrochozoa</taxon>
        <taxon>Mollusca</taxon>
        <taxon>Gastropoda</taxon>
        <taxon>Patellogastropoda</taxon>
        <taxon>Patelloidea</taxon>
        <taxon>Patellidae</taxon>
        <taxon>Patella</taxon>
    </lineage>
</organism>
<reference evidence="12 13" key="1">
    <citation type="submission" date="2024-01" db="EMBL/GenBank/DDBJ databases">
        <title>The genome of the rayed Mediterranean limpet Patella caerulea (Linnaeus, 1758).</title>
        <authorList>
            <person name="Anh-Thu Weber A."/>
            <person name="Halstead-Nussloch G."/>
        </authorList>
    </citation>
    <scope>NUCLEOTIDE SEQUENCE [LARGE SCALE GENOMIC DNA]</scope>
    <source>
        <strain evidence="12">AATW-2023a</strain>
        <tissue evidence="12">Whole specimen</tissue>
    </source>
</reference>
<evidence type="ECO:0000313" key="12">
    <source>
        <dbReference type="EMBL" id="KAK6178800.1"/>
    </source>
</evidence>
<dbReference type="Pfam" id="PF07679">
    <property type="entry name" value="I-set"/>
    <property type="match status" value="2"/>
</dbReference>
<dbReference type="Gene3D" id="2.60.40.10">
    <property type="entry name" value="Immunoglobulins"/>
    <property type="match status" value="3"/>
</dbReference>
<sequence length="424" mass="48351">MMFQLLIYFTSFLLTDCSVLIPTHKQAEVFGLEPRFNVVTRNVTIISGQTAVLPCSVDFLGEYKVVWLNHRSKVLTLEDRRIITDERISIERPYVKEWNLYIRQVKPSDQGIYTCQINTDPVQVRPVWLQVQEPPQIIDYLSSADVIVQEGETVSLVCNVTGVPPPTVTWHRIPTGLREEGDIEKERIGIEGEVLVIHNVTRYCDDLYECSASNGVPPSVNKHIRVLVEFPPEIRLPNRKIGQAKGKETILECVISGYPQGVNIWRRNGEEIQNSMKYRIEIYDEGENTVTLSLRIRSIDKDDYGEYECVANNVLGSDYEFMTLHEYPLFVSTTTSTTTPTYTKVVTPSKMYPEPRPVYVPRTEVNPLPPYEVDAGRNGGRPRYNHRPGSSGQVFDDKNNSAQIHINIFMIGLFLTVSFLCTRS</sequence>
<feature type="domain" description="Ig-like" evidence="11">
    <location>
        <begin position="232"/>
        <end position="325"/>
    </location>
</feature>
<dbReference type="GO" id="GO:0005886">
    <property type="term" value="C:plasma membrane"/>
    <property type="evidence" value="ECO:0007669"/>
    <property type="project" value="UniProtKB-SubCell"/>
</dbReference>
<feature type="signal peptide" evidence="10">
    <location>
        <begin position="1"/>
        <end position="17"/>
    </location>
</feature>
<accession>A0AAN8PXM9</accession>
<evidence type="ECO:0000256" key="4">
    <source>
        <dbReference type="ARBA" id="ARBA00022737"/>
    </source>
</evidence>
<dbReference type="AlphaFoldDB" id="A0AAN8PXM9"/>
<evidence type="ECO:0000256" key="3">
    <source>
        <dbReference type="ARBA" id="ARBA00022729"/>
    </source>
</evidence>
<dbReference type="SMART" id="SM00409">
    <property type="entry name" value="IG"/>
    <property type="match status" value="3"/>
</dbReference>
<dbReference type="Proteomes" id="UP001347796">
    <property type="component" value="Unassembled WGS sequence"/>
</dbReference>
<keyword evidence="5" id="KW-0472">Membrane</keyword>
<comment type="subcellular location">
    <subcellularLocation>
        <location evidence="1">Cell membrane</location>
    </subcellularLocation>
</comment>
<keyword evidence="13" id="KW-1185">Reference proteome</keyword>
<evidence type="ECO:0000256" key="6">
    <source>
        <dbReference type="ARBA" id="ARBA00023157"/>
    </source>
</evidence>
<feature type="region of interest" description="Disordered" evidence="9">
    <location>
        <begin position="363"/>
        <end position="393"/>
    </location>
</feature>
<dbReference type="InterPro" id="IPR051170">
    <property type="entry name" value="Neural/epithelial_adhesion"/>
</dbReference>
<feature type="domain" description="Ig-like" evidence="11">
    <location>
        <begin position="135"/>
        <end position="221"/>
    </location>
</feature>
<dbReference type="InterPro" id="IPR013783">
    <property type="entry name" value="Ig-like_fold"/>
</dbReference>
<evidence type="ECO:0000256" key="9">
    <source>
        <dbReference type="SAM" id="MobiDB-lite"/>
    </source>
</evidence>
<dbReference type="InterPro" id="IPR036179">
    <property type="entry name" value="Ig-like_dom_sf"/>
</dbReference>
<dbReference type="PROSITE" id="PS50835">
    <property type="entry name" value="IG_LIKE"/>
    <property type="match status" value="3"/>
</dbReference>
<dbReference type="InterPro" id="IPR013098">
    <property type="entry name" value="Ig_I-set"/>
</dbReference>
<dbReference type="Pfam" id="PF13927">
    <property type="entry name" value="Ig_3"/>
    <property type="match status" value="1"/>
</dbReference>
<gene>
    <name evidence="12" type="ORF">SNE40_011304</name>
</gene>
<dbReference type="FunFam" id="2.60.40.10:FF:000328">
    <property type="entry name" value="CLUMA_CG000981, isoform A"/>
    <property type="match status" value="1"/>
</dbReference>
<dbReference type="InterPro" id="IPR007110">
    <property type="entry name" value="Ig-like_dom"/>
</dbReference>
<comment type="caution">
    <text evidence="12">The sequence shown here is derived from an EMBL/GenBank/DDBJ whole genome shotgun (WGS) entry which is preliminary data.</text>
</comment>
<keyword evidence="6" id="KW-1015">Disulfide bond</keyword>
<dbReference type="InterPro" id="IPR003599">
    <property type="entry name" value="Ig_sub"/>
</dbReference>
<dbReference type="EMBL" id="JAZGQO010000008">
    <property type="protein sequence ID" value="KAK6178800.1"/>
    <property type="molecule type" value="Genomic_DNA"/>
</dbReference>
<proteinExistence type="predicted"/>
<dbReference type="PANTHER" id="PTHR12231:SF253">
    <property type="entry name" value="DPR-INTERACTING PROTEIN ETA, ISOFORM B-RELATED"/>
    <property type="match status" value="1"/>
</dbReference>
<keyword evidence="2" id="KW-1003">Cell membrane</keyword>
<name>A0AAN8PXM9_PATCE</name>
<evidence type="ECO:0000313" key="13">
    <source>
        <dbReference type="Proteomes" id="UP001347796"/>
    </source>
</evidence>